<dbReference type="GO" id="GO:0046872">
    <property type="term" value="F:metal ion binding"/>
    <property type="evidence" value="ECO:0007669"/>
    <property type="project" value="UniProtKB-KW"/>
</dbReference>
<dbReference type="SUPFAM" id="SSF51905">
    <property type="entry name" value="FAD/NAD(P)-binding domain"/>
    <property type="match status" value="1"/>
</dbReference>
<evidence type="ECO:0000256" key="8">
    <source>
        <dbReference type="ARBA" id="ARBA00023004"/>
    </source>
</evidence>
<dbReference type="Gene3D" id="3.50.50.60">
    <property type="entry name" value="FAD/NAD(P)-binding domain"/>
    <property type="match status" value="1"/>
</dbReference>
<evidence type="ECO:0000259" key="11">
    <source>
        <dbReference type="Pfam" id="PF07992"/>
    </source>
</evidence>
<dbReference type="Pfam" id="PF22620">
    <property type="entry name" value="OYE-like_second_a-b"/>
    <property type="match status" value="1"/>
</dbReference>
<keyword evidence="4" id="KW-0285">Flavoprotein</keyword>
<dbReference type="SUPFAM" id="SSF51395">
    <property type="entry name" value="FMN-linked oxidoreductases"/>
    <property type="match status" value="1"/>
</dbReference>
<dbReference type="InterPro" id="IPR051793">
    <property type="entry name" value="NADH:flavin_oxidoreductase"/>
</dbReference>
<evidence type="ECO:0000256" key="5">
    <source>
        <dbReference type="ARBA" id="ARBA00022643"/>
    </source>
</evidence>
<comment type="similarity">
    <text evidence="3">In the N-terminal section; belongs to the NADH:flavin oxidoreductase/NADH oxidase family.</text>
</comment>
<dbReference type="InterPro" id="IPR054428">
    <property type="entry name" value="TMADH/DMDH/HD_second_a-b"/>
</dbReference>
<dbReference type="PRINTS" id="PR00411">
    <property type="entry name" value="PNDRDTASEI"/>
</dbReference>
<dbReference type="InterPro" id="IPR036188">
    <property type="entry name" value="FAD/NAD-bd_sf"/>
</dbReference>
<evidence type="ECO:0000256" key="3">
    <source>
        <dbReference type="ARBA" id="ARBA00011048"/>
    </source>
</evidence>
<dbReference type="RefSeq" id="WP_185252720.1">
    <property type="nucleotide sequence ID" value="NZ_JACKXE010000001.1"/>
</dbReference>
<evidence type="ECO:0000313" key="13">
    <source>
        <dbReference type="EMBL" id="MBB6627578.1"/>
    </source>
</evidence>
<accession>A0A7X0RIB2</accession>
<dbReference type="GO" id="GO:0010181">
    <property type="term" value="F:FMN binding"/>
    <property type="evidence" value="ECO:0007669"/>
    <property type="project" value="InterPro"/>
</dbReference>
<dbReference type="GO" id="GO:0016491">
    <property type="term" value="F:oxidoreductase activity"/>
    <property type="evidence" value="ECO:0007669"/>
    <property type="project" value="UniProtKB-KW"/>
</dbReference>
<feature type="domain" description="TMADH/DMDH/HD second alpha/beta" evidence="12">
    <location>
        <begin position="523"/>
        <end position="612"/>
    </location>
</feature>
<feature type="domain" description="FAD/NAD(P)-binding" evidence="11">
    <location>
        <begin position="383"/>
        <end position="497"/>
    </location>
</feature>
<name>A0A7X0RIB2_9ACTN</name>
<dbReference type="Gene3D" id="3.40.50.720">
    <property type="entry name" value="NAD(P)-binding Rossmann-like Domain"/>
    <property type="match status" value="1"/>
</dbReference>
<comment type="cofactor">
    <cofactor evidence="2">
        <name>[4Fe-4S] cluster</name>
        <dbReference type="ChEBI" id="CHEBI:49883"/>
    </cofactor>
</comment>
<dbReference type="PANTHER" id="PTHR42917:SF2">
    <property type="entry name" value="2,4-DIENOYL-COA REDUCTASE [(2E)-ENOYL-COA-PRODUCING]"/>
    <property type="match status" value="1"/>
</dbReference>
<evidence type="ECO:0000256" key="4">
    <source>
        <dbReference type="ARBA" id="ARBA00022630"/>
    </source>
</evidence>
<feature type="domain" description="NADH:flavin oxidoreductase/NADH oxidase N-terminal" evidence="10">
    <location>
        <begin position="10"/>
        <end position="348"/>
    </location>
</feature>
<dbReference type="Gene3D" id="3.20.20.70">
    <property type="entry name" value="Aldolase class I"/>
    <property type="match status" value="1"/>
</dbReference>
<dbReference type="InterPro" id="IPR001155">
    <property type="entry name" value="OxRdtase_FMN_N"/>
</dbReference>
<dbReference type="GO" id="GO:0051536">
    <property type="term" value="F:iron-sulfur cluster binding"/>
    <property type="evidence" value="ECO:0007669"/>
    <property type="project" value="UniProtKB-KW"/>
</dbReference>
<evidence type="ECO:0000256" key="6">
    <source>
        <dbReference type="ARBA" id="ARBA00022723"/>
    </source>
</evidence>
<evidence type="ECO:0000256" key="1">
    <source>
        <dbReference type="ARBA" id="ARBA00001917"/>
    </source>
</evidence>
<proteinExistence type="inferred from homology"/>
<dbReference type="AlphaFoldDB" id="A0A7X0RIB2"/>
<keyword evidence="7" id="KW-0560">Oxidoreductase</keyword>
<comment type="caution">
    <text evidence="13">The sequence shown here is derived from an EMBL/GenBank/DDBJ whole genome shotgun (WGS) entry which is preliminary data.</text>
</comment>
<dbReference type="Pfam" id="PF00724">
    <property type="entry name" value="Oxidored_FMN"/>
    <property type="match status" value="1"/>
</dbReference>
<dbReference type="Pfam" id="PF07992">
    <property type="entry name" value="Pyr_redox_2"/>
    <property type="match status" value="1"/>
</dbReference>
<keyword evidence="14" id="KW-1185">Reference proteome</keyword>
<gene>
    <name evidence="13" type="ORF">H5V45_09610</name>
</gene>
<dbReference type="InterPro" id="IPR013785">
    <property type="entry name" value="Aldolase_TIM"/>
</dbReference>
<evidence type="ECO:0000256" key="7">
    <source>
        <dbReference type="ARBA" id="ARBA00023002"/>
    </source>
</evidence>
<dbReference type="PANTHER" id="PTHR42917">
    <property type="entry name" value="2,4-DIENOYL-COA REDUCTASE"/>
    <property type="match status" value="1"/>
</dbReference>
<reference evidence="13 14" key="1">
    <citation type="submission" date="2020-08" db="EMBL/GenBank/DDBJ databases">
        <authorList>
            <person name="Seo M.-J."/>
        </authorList>
    </citation>
    <scope>NUCLEOTIDE SEQUENCE [LARGE SCALE GENOMIC DNA]</scope>
    <source>
        <strain evidence="13 14">KIGAM211</strain>
    </source>
</reference>
<evidence type="ECO:0000256" key="2">
    <source>
        <dbReference type="ARBA" id="ARBA00001966"/>
    </source>
</evidence>
<dbReference type="EMBL" id="JACKXE010000001">
    <property type="protein sequence ID" value="MBB6627578.1"/>
    <property type="molecule type" value="Genomic_DNA"/>
</dbReference>
<evidence type="ECO:0000313" key="14">
    <source>
        <dbReference type="Proteomes" id="UP000523955"/>
    </source>
</evidence>
<sequence length="720" mass="78923">MNLSDRYSVLFEPIVLGRKVSKNRFWATPHAIGFGSDSPGSAAGYRGMRAEGGWGVVFTEATTISPEMDKTPHRMSRLWDEGDVRNLAYVVSEIQRHGALAGIELEYNAAVGPMTEGRGLSPRNPVTTPGESSLAVPYVGGLAGLDADGLAEIKDAYVTAALRSQRAGFDLITLHCGHAASILAHFLIPYYNTRTDEYGGSLENRSRFAREVLVAVREAVGPETAVGLRLGVDTLDAPLGLGDRGIRADGDAPLFIEFMDDLVDYWDLVIGGFEWALDAQSSRTVAENFEKPWVGHLKKYTTKPVVNVGRLNSPDTMVDILTSGQCDIIGGARAGISDPFLPEKIRTGAIGNIRECIGCNFCVSRDMAHVPIACTQNATTGEEFRRGWNPEVYSRAKNHETDVLVIGAGPAGMECAMVLGKRGMRNVHLIEAADHIGGSIEWSARIPGRHEWRRLIEYREHQLGQLANVEVILNTAMSASDALDYGAGIVVVATGSHYSRDGIDPFNRLPFGLEPVFGERLFTPEQILRDRAEVGRRVVVVDSDGYFMGPGIAELLAQRGHEVTFATKGEHVGEYQRYTRELPHTLKDLRTLGVAMRTETAVTPASDNTVRLSHLDRADEIIEVDSVVLVGTRISDSGIYDDLSARRDEWESNEIAGVYQIGDSVRPHFIAEAIFSGHRLAREIDSDDPARQRPFIRERRIVGGTDADFLLTSEALRRTI</sequence>
<dbReference type="PRINTS" id="PR00368">
    <property type="entry name" value="FADPNR"/>
</dbReference>
<protein>
    <submittedName>
        <fullName evidence="13">FAD-dependent oxidoreductase</fullName>
    </submittedName>
</protein>
<dbReference type="Proteomes" id="UP000523955">
    <property type="component" value="Unassembled WGS sequence"/>
</dbReference>
<organism evidence="13 14">
    <name type="scientific">Nocardioides luti</name>
    <dbReference type="NCBI Taxonomy" id="2761101"/>
    <lineage>
        <taxon>Bacteria</taxon>
        <taxon>Bacillati</taxon>
        <taxon>Actinomycetota</taxon>
        <taxon>Actinomycetes</taxon>
        <taxon>Propionibacteriales</taxon>
        <taxon>Nocardioidaceae</taxon>
        <taxon>Nocardioides</taxon>
    </lineage>
</organism>
<keyword evidence="9" id="KW-0411">Iron-sulfur</keyword>
<comment type="cofactor">
    <cofactor evidence="1">
        <name>FMN</name>
        <dbReference type="ChEBI" id="CHEBI:58210"/>
    </cofactor>
</comment>
<dbReference type="InterPro" id="IPR023753">
    <property type="entry name" value="FAD/NAD-binding_dom"/>
</dbReference>
<evidence type="ECO:0000256" key="9">
    <source>
        <dbReference type="ARBA" id="ARBA00023014"/>
    </source>
</evidence>
<evidence type="ECO:0000259" key="10">
    <source>
        <dbReference type="Pfam" id="PF00724"/>
    </source>
</evidence>
<keyword evidence="6" id="KW-0479">Metal-binding</keyword>
<keyword evidence="5" id="KW-0288">FMN</keyword>
<evidence type="ECO:0000259" key="12">
    <source>
        <dbReference type="Pfam" id="PF22620"/>
    </source>
</evidence>
<keyword evidence="8" id="KW-0408">Iron</keyword>